<feature type="transmembrane region" description="Helical" evidence="2">
    <location>
        <begin position="213"/>
        <end position="232"/>
    </location>
</feature>
<name>A0A1V0U0X8_9ACTN</name>
<evidence type="ECO:0008006" key="5">
    <source>
        <dbReference type="Google" id="ProtNLM"/>
    </source>
</evidence>
<reference evidence="3 4" key="1">
    <citation type="submission" date="2017-04" db="EMBL/GenBank/DDBJ databases">
        <title>Complete Genome Sequence of Streptomyces gilvosporeus F607, a Capable Producer of Natamycin.</title>
        <authorList>
            <person name="Zong G."/>
            <person name="Zhong C."/>
            <person name="Fu J."/>
            <person name="Qin R."/>
            <person name="Cao G."/>
        </authorList>
    </citation>
    <scope>NUCLEOTIDE SEQUENCE [LARGE SCALE GENOMIC DNA]</scope>
    <source>
        <strain evidence="3 4">F607</strain>
    </source>
</reference>
<feature type="compositionally biased region" description="Polar residues" evidence="1">
    <location>
        <begin position="1"/>
        <end position="11"/>
    </location>
</feature>
<evidence type="ECO:0000313" key="3">
    <source>
        <dbReference type="EMBL" id="ARF58811.1"/>
    </source>
</evidence>
<sequence length="238" mass="25790">MRGNNTVSAPESSGAPVTEPAGDAEPAPERARKAAAARRHLVRSLVLELALPLAGYYVLLAMGLNQWAALTVGSLLALPWLAVGMVRRRRAEVMPLFTLSLLIIGALMSLVTGDPRVLLIRDSWLFGALALWVLGSLATRRPFMLTASHSIVAAKIGEDGAREWAGRWDHDAEFRHHLRVLTAVWGAGFALDAGIRVAFACTLPIGSVPLVNTLQWLVVLGGLLLFHTWYVTRHGLKV</sequence>
<keyword evidence="4" id="KW-1185">Reference proteome</keyword>
<gene>
    <name evidence="3" type="ORF">B1H19_35670</name>
</gene>
<feature type="region of interest" description="Disordered" evidence="1">
    <location>
        <begin position="1"/>
        <end position="30"/>
    </location>
</feature>
<dbReference type="STRING" id="553510.B1H19_35670"/>
<dbReference type="KEGG" id="sgv:B1H19_35670"/>
<feature type="transmembrane region" description="Helical" evidence="2">
    <location>
        <begin position="123"/>
        <end position="139"/>
    </location>
</feature>
<keyword evidence="2" id="KW-0472">Membrane</keyword>
<proteinExistence type="predicted"/>
<feature type="transmembrane region" description="Helical" evidence="2">
    <location>
        <begin position="93"/>
        <end position="111"/>
    </location>
</feature>
<keyword evidence="2" id="KW-0812">Transmembrane</keyword>
<evidence type="ECO:0000313" key="4">
    <source>
        <dbReference type="Proteomes" id="UP000192726"/>
    </source>
</evidence>
<organism evidence="3 4">
    <name type="scientific">Streptomyces gilvosporeus</name>
    <dbReference type="NCBI Taxonomy" id="553510"/>
    <lineage>
        <taxon>Bacteria</taxon>
        <taxon>Bacillati</taxon>
        <taxon>Actinomycetota</taxon>
        <taxon>Actinomycetes</taxon>
        <taxon>Kitasatosporales</taxon>
        <taxon>Streptomycetaceae</taxon>
        <taxon>Streptomyces</taxon>
    </lineage>
</organism>
<keyword evidence="2" id="KW-1133">Transmembrane helix</keyword>
<feature type="transmembrane region" description="Helical" evidence="2">
    <location>
        <begin position="183"/>
        <end position="207"/>
    </location>
</feature>
<feature type="transmembrane region" description="Helical" evidence="2">
    <location>
        <begin position="40"/>
        <end position="60"/>
    </location>
</feature>
<dbReference type="EMBL" id="CP020569">
    <property type="protein sequence ID" value="ARF58811.1"/>
    <property type="molecule type" value="Genomic_DNA"/>
</dbReference>
<dbReference type="AlphaFoldDB" id="A0A1V0U0X8"/>
<feature type="transmembrane region" description="Helical" evidence="2">
    <location>
        <begin position="66"/>
        <end position="86"/>
    </location>
</feature>
<accession>A0A1V0U0X8</accession>
<protein>
    <recommendedName>
        <fullName evidence="5">DUF3159 domain-containing protein</fullName>
    </recommendedName>
</protein>
<dbReference type="Proteomes" id="UP000192726">
    <property type="component" value="Chromosome"/>
</dbReference>
<evidence type="ECO:0000256" key="2">
    <source>
        <dbReference type="SAM" id="Phobius"/>
    </source>
</evidence>
<dbReference type="NCBIfam" id="NF041646">
    <property type="entry name" value="VC0807_fam"/>
    <property type="match status" value="1"/>
</dbReference>
<evidence type="ECO:0000256" key="1">
    <source>
        <dbReference type="SAM" id="MobiDB-lite"/>
    </source>
</evidence>